<dbReference type="PANTHER" id="PTHR43685:SF2">
    <property type="entry name" value="GLYCOSYLTRANSFERASE 2-LIKE DOMAIN-CONTAINING PROTEIN"/>
    <property type="match status" value="1"/>
</dbReference>
<evidence type="ECO:0000313" key="2">
    <source>
        <dbReference type="EMBL" id="KEQ55470.1"/>
    </source>
</evidence>
<dbReference type="PATRIC" id="fig|46429.4.peg.109"/>
<dbReference type="AlphaFoldDB" id="A0A081RJU7"/>
<dbReference type="PANTHER" id="PTHR43685">
    <property type="entry name" value="GLYCOSYLTRANSFERASE"/>
    <property type="match status" value="1"/>
</dbReference>
<dbReference type="Gene3D" id="3.90.550.10">
    <property type="entry name" value="Spore Coat Polysaccharide Biosynthesis Protein SpsA, Chain A"/>
    <property type="match status" value="1"/>
</dbReference>
<proteinExistence type="predicted"/>
<dbReference type="Pfam" id="PF00535">
    <property type="entry name" value="Glycos_transf_2"/>
    <property type="match status" value="1"/>
</dbReference>
<evidence type="ECO:0000259" key="1">
    <source>
        <dbReference type="Pfam" id="PF00535"/>
    </source>
</evidence>
<dbReference type="InterPro" id="IPR001173">
    <property type="entry name" value="Glyco_trans_2-like"/>
</dbReference>
<dbReference type="EMBL" id="JFHR01000001">
    <property type="protein sequence ID" value="KEQ55470.1"/>
    <property type="molecule type" value="Genomic_DNA"/>
</dbReference>
<feature type="domain" description="Glycosyltransferase 2-like" evidence="1">
    <location>
        <begin position="14"/>
        <end position="140"/>
    </location>
</feature>
<comment type="caution">
    <text evidence="2">The sequence shown here is derived from an EMBL/GenBank/DDBJ whole genome shotgun (WGS) entry which is preliminary data.</text>
</comment>
<evidence type="ECO:0000313" key="3">
    <source>
        <dbReference type="Proteomes" id="UP000028411"/>
    </source>
</evidence>
<organism evidence="2 3">
    <name type="scientific">Sphingobium chlorophenolicum</name>
    <dbReference type="NCBI Taxonomy" id="46429"/>
    <lineage>
        <taxon>Bacteria</taxon>
        <taxon>Pseudomonadati</taxon>
        <taxon>Pseudomonadota</taxon>
        <taxon>Alphaproteobacteria</taxon>
        <taxon>Sphingomonadales</taxon>
        <taxon>Sphingomonadaceae</taxon>
        <taxon>Sphingobium</taxon>
    </lineage>
</organism>
<dbReference type="eggNOG" id="COG1216">
    <property type="taxonomic scope" value="Bacteria"/>
</dbReference>
<dbReference type="InterPro" id="IPR050834">
    <property type="entry name" value="Glycosyltransf_2"/>
</dbReference>
<dbReference type="CDD" id="cd00761">
    <property type="entry name" value="Glyco_tranf_GTA_type"/>
    <property type="match status" value="1"/>
</dbReference>
<dbReference type="OrthoDB" id="6383742at2"/>
<dbReference type="InterPro" id="IPR029044">
    <property type="entry name" value="Nucleotide-diphossugar_trans"/>
</dbReference>
<sequence>MSDAAPLNKQPFFSVVIPLYNRADIVGDTIRSVLAQDWQDFEIVVVDDGSRDNPGPAIDAIGDPRVRYIRQDNAGGGAARNRGILAAEGRYIAFLDSDDLFLPGKLSIMAKALAGDDGSTVLYSRMKVDRGVDRYWIRPDRGIREGEDVGEYLFCANQFMQTSTMIVPTAMAQEVLFDPALKKGQDLDFCVRLQGAGARFRMIDQALTVWLDATEAGRTSYVKGYETSLDWLDRCGHMLTNRARRGYRATVLAYHMAPIKPVVAIKDLAVGMVAGGVPPRVIARQVLRSYLPKPLYRSLVNGFVLRFGKAEPAHGGAGS</sequence>
<dbReference type="RefSeq" id="WP_037446329.1">
    <property type="nucleotide sequence ID" value="NZ_JFHR01000001.1"/>
</dbReference>
<dbReference type="GO" id="GO:0016740">
    <property type="term" value="F:transferase activity"/>
    <property type="evidence" value="ECO:0007669"/>
    <property type="project" value="UniProtKB-KW"/>
</dbReference>
<dbReference type="SUPFAM" id="SSF53448">
    <property type="entry name" value="Nucleotide-diphospho-sugar transferases"/>
    <property type="match status" value="1"/>
</dbReference>
<accession>A0A081RJU7</accession>
<gene>
    <name evidence="2" type="ORF">BV95_00108</name>
</gene>
<name>A0A081RJU7_SPHCR</name>
<dbReference type="Proteomes" id="UP000028411">
    <property type="component" value="Unassembled WGS sequence"/>
</dbReference>
<keyword evidence="2" id="KW-0808">Transferase</keyword>
<protein>
    <submittedName>
        <fullName evidence="2">Glycosyl transferase family 2</fullName>
    </submittedName>
</protein>
<reference evidence="2 3" key="1">
    <citation type="submission" date="2014-02" db="EMBL/GenBank/DDBJ databases">
        <title>Whole genome sequence of Sphingobium chlorophenolicum NBRC 16172.</title>
        <authorList>
            <person name="Gan H.M."/>
            <person name="Gan H.Y."/>
            <person name="Chew T.H."/>
            <person name="Savka M.A."/>
        </authorList>
    </citation>
    <scope>NUCLEOTIDE SEQUENCE [LARGE SCALE GENOMIC DNA]</scope>
    <source>
        <strain evidence="2 3">NBRC 16172</strain>
    </source>
</reference>